<keyword evidence="2" id="KW-1185">Reference proteome</keyword>
<name>A0A7K0C8U9_9ACTN</name>
<evidence type="ECO:0000313" key="1">
    <source>
        <dbReference type="EMBL" id="MQY09899.1"/>
    </source>
</evidence>
<dbReference type="EMBL" id="WEGJ01000001">
    <property type="protein sequence ID" value="MQY09899.1"/>
    <property type="molecule type" value="Genomic_DNA"/>
</dbReference>
<protein>
    <submittedName>
        <fullName evidence="1">Uncharacterized protein</fullName>
    </submittedName>
</protein>
<dbReference type="AlphaFoldDB" id="A0A7K0C8U9"/>
<evidence type="ECO:0000313" key="2">
    <source>
        <dbReference type="Proteomes" id="UP000466345"/>
    </source>
</evidence>
<sequence length="136" mass="15042">MIEPFAATGRQPAVRAGTDVLLRWGRVGRALELAHPRGPRTNAVDAWQAYAQALVRAGRADEAIGVLGPYLRHRRVPGALVEITEGQECDEHVLELPTPVAHEFRHAPKHCPDMWEVLPAQARILERSGHANEAIR</sequence>
<dbReference type="RefSeq" id="WP_153449304.1">
    <property type="nucleotide sequence ID" value="NZ_WEGJ01000001.1"/>
</dbReference>
<comment type="caution">
    <text evidence="1">The sequence shown here is derived from an EMBL/GenBank/DDBJ whole genome shotgun (WGS) entry which is preliminary data.</text>
</comment>
<dbReference type="OrthoDB" id="4319448at2"/>
<dbReference type="Proteomes" id="UP000466345">
    <property type="component" value="Unassembled WGS sequence"/>
</dbReference>
<reference evidence="1 2" key="1">
    <citation type="submission" date="2019-10" db="EMBL/GenBank/DDBJ databases">
        <title>Streptomyces smaragdinus sp. nov. and Streptomyces fabii sp. nov., isolated from the gut of fungus growing-termite Macrotermes natalensis.</title>
        <authorList>
            <person name="Schwitalla J."/>
            <person name="Benndorf R."/>
            <person name="Martin K."/>
            <person name="De Beer W."/>
            <person name="Kaster A.-K."/>
            <person name="Vollmers J."/>
            <person name="Poulsen M."/>
            <person name="Beemelmanns C."/>
        </authorList>
    </citation>
    <scope>NUCLEOTIDE SEQUENCE [LARGE SCALE GENOMIC DNA]</scope>
    <source>
        <strain evidence="1 2">RB5</strain>
    </source>
</reference>
<organism evidence="1 2">
    <name type="scientific">Streptomyces smaragdinus</name>
    <dbReference type="NCBI Taxonomy" id="2585196"/>
    <lineage>
        <taxon>Bacteria</taxon>
        <taxon>Bacillati</taxon>
        <taxon>Actinomycetota</taxon>
        <taxon>Actinomycetes</taxon>
        <taxon>Kitasatosporales</taxon>
        <taxon>Streptomycetaceae</taxon>
        <taxon>Streptomyces</taxon>
    </lineage>
</organism>
<proteinExistence type="predicted"/>
<gene>
    <name evidence="1" type="ORF">SRB5_00020</name>
</gene>
<accession>A0A7K0C8U9</accession>